<reference evidence="1" key="1">
    <citation type="journal article" date="2020" name="Nature">
        <title>Giant virus diversity and host interactions through global metagenomics.</title>
        <authorList>
            <person name="Schulz F."/>
            <person name="Roux S."/>
            <person name="Paez-Espino D."/>
            <person name="Jungbluth S."/>
            <person name="Walsh D.A."/>
            <person name="Denef V.J."/>
            <person name="McMahon K.D."/>
            <person name="Konstantinidis K.T."/>
            <person name="Eloe-Fadrosh E.A."/>
            <person name="Kyrpides N.C."/>
            <person name="Woyke T."/>
        </authorList>
    </citation>
    <scope>NUCLEOTIDE SEQUENCE</scope>
    <source>
        <strain evidence="1">GVMAG-M-3300023179-27</strain>
    </source>
</reference>
<proteinExistence type="predicted"/>
<accession>A0A6C0EBS0</accession>
<evidence type="ECO:0000313" key="1">
    <source>
        <dbReference type="EMBL" id="QHT26061.1"/>
    </source>
</evidence>
<protein>
    <submittedName>
        <fullName evidence="1">Uncharacterized protein</fullName>
    </submittedName>
</protein>
<sequence length="396" mass="46835">MACICSTEVDYTLIPQNAITIFEKICNKAIKKKYSNIINYEQLIDVYNKKNSFEYKLKLDLPLMIGLNDYVYALLYFNQIFGWIPSISPPYYLQKRKKWFKTIYSHNFLLSEALEVIRLNISVDIQNLVSHCTFLDIDKINCDNLTIRQIGMILMIGKHVDVTDAINKIIKMENGLQKVINYPHINDPLLHLNHLEKIYMLPNEYVEKMWETLNLNKSTFAHHTKSTKDIYIYKCPLRFKSTFQQLQIISNLFSTYRHSNNIFFINEKGDNDSTIFIDHRTFAQLIDYTNKKFHYVSKKNIAIYKLFVILDIDVILRLRESKYSTYEFNYPRILYKSNSIRFICHFTCETTMTGNPPKTIIVNFSLKNFTKINTNYLSNIFSKHGLSVLFNKQDLH</sequence>
<dbReference type="EMBL" id="MN739778">
    <property type="protein sequence ID" value="QHT26061.1"/>
    <property type="molecule type" value="Genomic_DNA"/>
</dbReference>
<name>A0A6C0EBS0_9ZZZZ</name>
<organism evidence="1">
    <name type="scientific">viral metagenome</name>
    <dbReference type="NCBI Taxonomy" id="1070528"/>
    <lineage>
        <taxon>unclassified sequences</taxon>
        <taxon>metagenomes</taxon>
        <taxon>organismal metagenomes</taxon>
    </lineage>
</organism>
<dbReference type="AlphaFoldDB" id="A0A6C0EBS0"/>